<evidence type="ECO:0000256" key="1">
    <source>
        <dbReference type="SAM" id="MobiDB-lite"/>
    </source>
</evidence>
<evidence type="ECO:0000313" key="3">
    <source>
        <dbReference type="Proteomes" id="UP000075230"/>
    </source>
</evidence>
<feature type="region of interest" description="Disordered" evidence="1">
    <location>
        <begin position="1"/>
        <end position="81"/>
    </location>
</feature>
<comment type="caution">
    <text evidence="2">The sequence shown here is derived from an EMBL/GenBank/DDBJ whole genome shotgun (WGS) entry which is preliminary data.</text>
</comment>
<evidence type="ECO:0000313" key="2">
    <source>
        <dbReference type="EMBL" id="GAT27754.1"/>
    </source>
</evidence>
<name>A0A146FP88_ASPKA</name>
<dbReference type="Proteomes" id="UP000075230">
    <property type="component" value="Unassembled WGS sequence"/>
</dbReference>
<protein>
    <submittedName>
        <fullName evidence="2">DUF218 domain protein</fullName>
    </submittedName>
</protein>
<reference evidence="2 3" key="1">
    <citation type="journal article" date="2016" name="DNA Res.">
        <title>Genome sequence of Aspergillus luchuensis NBRC 4314.</title>
        <authorList>
            <person name="Yamada O."/>
            <person name="Machida M."/>
            <person name="Hosoyama A."/>
            <person name="Goto M."/>
            <person name="Takahashi T."/>
            <person name="Futagami T."/>
            <person name="Yamagata Y."/>
            <person name="Takeuchi M."/>
            <person name="Kobayashi T."/>
            <person name="Koike H."/>
            <person name="Abe K."/>
            <person name="Asai K."/>
            <person name="Arita M."/>
            <person name="Fujita N."/>
            <person name="Fukuda K."/>
            <person name="Higa K."/>
            <person name="Horikawa H."/>
            <person name="Ishikawa T."/>
            <person name="Jinno K."/>
            <person name="Kato Y."/>
            <person name="Kirimura K."/>
            <person name="Mizutani O."/>
            <person name="Nakasone K."/>
            <person name="Sano M."/>
            <person name="Shiraishi Y."/>
            <person name="Tsukahara M."/>
            <person name="Gomi K."/>
        </authorList>
    </citation>
    <scope>NUCLEOTIDE SEQUENCE [LARGE SCALE GENOMIC DNA]</scope>
    <source>
        <strain evidence="2 3">RIB 2604</strain>
    </source>
</reference>
<dbReference type="AlphaFoldDB" id="A0A146FP88"/>
<accession>A0A146FP88</accession>
<reference evidence="3" key="2">
    <citation type="submission" date="2016-02" db="EMBL/GenBank/DDBJ databases">
        <title>Genome sequencing of Aspergillus luchuensis NBRC 4314.</title>
        <authorList>
            <person name="Yamada O."/>
        </authorList>
    </citation>
    <scope>NUCLEOTIDE SEQUENCE [LARGE SCALE GENOMIC DNA]</scope>
    <source>
        <strain evidence="3">RIB 2604</strain>
    </source>
</reference>
<dbReference type="EMBL" id="BCWF01000023">
    <property type="protein sequence ID" value="GAT27754.1"/>
    <property type="molecule type" value="Genomic_DNA"/>
</dbReference>
<proteinExistence type="predicted"/>
<feature type="compositionally biased region" description="Basic and acidic residues" evidence="1">
    <location>
        <begin position="62"/>
        <end position="81"/>
    </location>
</feature>
<gene>
    <name evidence="2" type="ORF">RIB2604_02301100</name>
</gene>
<organism evidence="2 3">
    <name type="scientific">Aspergillus kawachii</name>
    <name type="common">White koji mold</name>
    <name type="synonym">Aspergillus awamori var. kawachi</name>
    <dbReference type="NCBI Taxonomy" id="1069201"/>
    <lineage>
        <taxon>Eukaryota</taxon>
        <taxon>Fungi</taxon>
        <taxon>Dikarya</taxon>
        <taxon>Ascomycota</taxon>
        <taxon>Pezizomycotina</taxon>
        <taxon>Eurotiomycetes</taxon>
        <taxon>Eurotiomycetidae</taxon>
        <taxon>Eurotiales</taxon>
        <taxon>Aspergillaceae</taxon>
        <taxon>Aspergillus</taxon>
        <taxon>Aspergillus subgen. Circumdati</taxon>
    </lineage>
</organism>
<sequence>MGNMRNDASGGQRDVMWGGDGFSAGKGQSSQSGSQDGGRSIEDSEPMATLRSGGLTKGWGWWREERENPAVVGEDERGACR</sequence>
<feature type="compositionally biased region" description="Low complexity" evidence="1">
    <location>
        <begin position="25"/>
        <end position="38"/>
    </location>
</feature>